<proteinExistence type="predicted"/>
<keyword evidence="4" id="KW-1185">Reference proteome</keyword>
<evidence type="ECO:0000259" key="2">
    <source>
        <dbReference type="Pfam" id="PF16192"/>
    </source>
</evidence>
<dbReference type="GO" id="GO:0005783">
    <property type="term" value="C:endoplasmic reticulum"/>
    <property type="evidence" value="ECO:0007669"/>
    <property type="project" value="TreeGrafter"/>
</dbReference>
<evidence type="ECO:0000256" key="1">
    <source>
        <dbReference type="SAM" id="Phobius"/>
    </source>
</evidence>
<dbReference type="UniPathway" id="UPA00378"/>
<organism evidence="3 4">
    <name type="scientific">Armadillidium nasatum</name>
    <dbReference type="NCBI Taxonomy" id="96803"/>
    <lineage>
        <taxon>Eukaryota</taxon>
        <taxon>Metazoa</taxon>
        <taxon>Ecdysozoa</taxon>
        <taxon>Arthropoda</taxon>
        <taxon>Crustacea</taxon>
        <taxon>Multicrustacea</taxon>
        <taxon>Malacostraca</taxon>
        <taxon>Eumalacostraca</taxon>
        <taxon>Peracarida</taxon>
        <taxon>Isopoda</taxon>
        <taxon>Oniscidea</taxon>
        <taxon>Crinocheta</taxon>
        <taxon>Armadillidiidae</taxon>
        <taxon>Armadillidium</taxon>
    </lineage>
</organism>
<keyword evidence="1" id="KW-0472">Membrane</keyword>
<comment type="caution">
    <text evidence="3">The sequence shown here is derived from an EMBL/GenBank/DDBJ whole genome shotgun (WGS) entry which is preliminary data.</text>
</comment>
<dbReference type="InterPro" id="IPR027005">
    <property type="entry name" value="PMT-like"/>
</dbReference>
<reference evidence="3 4" key="1">
    <citation type="journal article" date="2019" name="PLoS Biol.">
        <title>Sex chromosomes control vertical transmission of feminizing Wolbachia symbionts in an isopod.</title>
        <authorList>
            <person name="Becking T."/>
            <person name="Chebbi M.A."/>
            <person name="Giraud I."/>
            <person name="Moumen B."/>
            <person name="Laverre T."/>
            <person name="Caubet Y."/>
            <person name="Peccoud J."/>
            <person name="Gilbert C."/>
            <person name="Cordaux R."/>
        </authorList>
    </citation>
    <scope>NUCLEOTIDE SEQUENCE [LARGE SCALE GENOMIC DNA]</scope>
    <source>
        <strain evidence="3">ANa2</strain>
        <tissue evidence="3">Whole body excluding digestive tract and cuticle</tissue>
    </source>
</reference>
<dbReference type="EMBL" id="SEYY01003627">
    <property type="protein sequence ID" value="KAB7504169.1"/>
    <property type="molecule type" value="Genomic_DNA"/>
</dbReference>
<dbReference type="GO" id="GO:0004169">
    <property type="term" value="F:dolichyl-phosphate-mannose-protein mannosyltransferase activity"/>
    <property type="evidence" value="ECO:0007669"/>
    <property type="project" value="TreeGrafter"/>
</dbReference>
<accession>A0A5N5TDA6</accession>
<protein>
    <recommendedName>
        <fullName evidence="2">Protein O-mannosyl-transferase C-terminal four TM domain-containing protein</fullName>
    </recommendedName>
</protein>
<dbReference type="Pfam" id="PF16192">
    <property type="entry name" value="PMT_4TMC"/>
    <property type="match status" value="1"/>
</dbReference>
<keyword evidence="1" id="KW-0812">Transmembrane</keyword>
<name>A0A5N5TDA6_9CRUS</name>
<keyword evidence="1" id="KW-1133">Transmembrane helix</keyword>
<feature type="transmembrane region" description="Helical" evidence="1">
    <location>
        <begin position="34"/>
        <end position="53"/>
    </location>
</feature>
<feature type="transmembrane region" description="Helical" evidence="1">
    <location>
        <begin position="65"/>
        <end position="91"/>
    </location>
</feature>
<feature type="transmembrane region" description="Helical" evidence="1">
    <location>
        <begin position="7"/>
        <end position="28"/>
    </location>
</feature>
<evidence type="ECO:0000313" key="4">
    <source>
        <dbReference type="Proteomes" id="UP000326759"/>
    </source>
</evidence>
<gene>
    <name evidence="3" type="ORF">Anas_11292</name>
</gene>
<dbReference type="AlphaFoldDB" id="A0A5N5TDA6"/>
<feature type="domain" description="Protein O-mannosyl-transferase C-terminal four TM" evidence="2">
    <location>
        <begin position="3"/>
        <end position="97"/>
    </location>
</feature>
<sequence>MDFIFAIRWTFIAYLIHYLPFFTMQRILYFHHYFPAQAFACMLTAILFSKFLESFSKKFSNGKKIFVLRGCILLATVLFTLSFLLYCYVAYGHPTTGPFALHNSTFKRIRFNDDWLI</sequence>
<evidence type="ECO:0000313" key="3">
    <source>
        <dbReference type="EMBL" id="KAB7504169.1"/>
    </source>
</evidence>
<dbReference type="PANTHER" id="PTHR10050:SF46">
    <property type="entry name" value="PROTEIN O-MANNOSYL-TRANSFERASE 2"/>
    <property type="match status" value="1"/>
</dbReference>
<dbReference type="InterPro" id="IPR032421">
    <property type="entry name" value="PMT_4TMC"/>
</dbReference>
<dbReference type="OrthoDB" id="5561486at2759"/>
<dbReference type="Proteomes" id="UP000326759">
    <property type="component" value="Unassembled WGS sequence"/>
</dbReference>
<dbReference type="PANTHER" id="PTHR10050">
    <property type="entry name" value="DOLICHYL-PHOSPHATE-MANNOSE--PROTEIN MANNOSYLTRANSFERASE"/>
    <property type="match status" value="1"/>
</dbReference>